<organism evidence="1 2">
    <name type="scientific">Caerostris extrusa</name>
    <name type="common">Bark spider</name>
    <name type="synonym">Caerostris bankana</name>
    <dbReference type="NCBI Taxonomy" id="172846"/>
    <lineage>
        <taxon>Eukaryota</taxon>
        <taxon>Metazoa</taxon>
        <taxon>Ecdysozoa</taxon>
        <taxon>Arthropoda</taxon>
        <taxon>Chelicerata</taxon>
        <taxon>Arachnida</taxon>
        <taxon>Araneae</taxon>
        <taxon>Araneomorphae</taxon>
        <taxon>Entelegynae</taxon>
        <taxon>Araneoidea</taxon>
        <taxon>Araneidae</taxon>
        <taxon>Caerostris</taxon>
    </lineage>
</organism>
<accession>A0AAV4UQQ6</accession>
<dbReference type="EMBL" id="BPLR01013275">
    <property type="protein sequence ID" value="GIY60072.1"/>
    <property type="molecule type" value="Genomic_DNA"/>
</dbReference>
<reference evidence="1 2" key="1">
    <citation type="submission" date="2021-06" db="EMBL/GenBank/DDBJ databases">
        <title>Caerostris extrusa draft genome.</title>
        <authorList>
            <person name="Kono N."/>
            <person name="Arakawa K."/>
        </authorList>
    </citation>
    <scope>NUCLEOTIDE SEQUENCE [LARGE SCALE GENOMIC DNA]</scope>
</reference>
<dbReference type="Proteomes" id="UP001054945">
    <property type="component" value="Unassembled WGS sequence"/>
</dbReference>
<name>A0AAV4UQQ6_CAEEX</name>
<dbReference type="AlphaFoldDB" id="A0AAV4UQQ6"/>
<keyword evidence="2" id="KW-1185">Reference proteome</keyword>
<evidence type="ECO:0000313" key="2">
    <source>
        <dbReference type="Proteomes" id="UP001054945"/>
    </source>
</evidence>
<evidence type="ECO:0000313" key="1">
    <source>
        <dbReference type="EMBL" id="GIY60072.1"/>
    </source>
</evidence>
<gene>
    <name evidence="1" type="ORF">CEXT_79491</name>
</gene>
<sequence length="100" mass="11485">MKYFDPDLGAWQDSREDSRNPQMDLDAVSMSSASVVVEPSTEIVVKCSKSSQVNVKNPVDIKKLNLNRHTAEIHVIMEYSVLMQLEYYAYYTNIFMFIIG</sequence>
<comment type="caution">
    <text evidence="1">The sequence shown here is derived from an EMBL/GenBank/DDBJ whole genome shotgun (WGS) entry which is preliminary data.</text>
</comment>
<proteinExistence type="predicted"/>
<protein>
    <submittedName>
        <fullName evidence="1">Uncharacterized protein</fullName>
    </submittedName>
</protein>